<feature type="domain" description="C2H2-type" evidence="14">
    <location>
        <begin position="115"/>
        <end position="142"/>
    </location>
</feature>
<sequence>MRASRRDRERESFTCPTCSDTFIHRAHLERHITNHRPTTEQVHTHTPTDQPPTNHRAVYQSKDCSWYMSGGCPPPPTMHPLNTKHPKLNPKDELLSSSSDRGNALIGEAAGNRKFKCSECGKAFKYKHHLKEHLRIHSGEKPYECSHCKKRFSHSGSYSSHISSRKCIGLISRTGSKPGSRPGSSPSSSTSSPGSPALTQLRHKLESRGPLENRGPLEPPDQQPDIKAEPLDFNEYRLLMAQHGFGGPGVYLNGGVHSSSQNPLLGLGGRGGLDLLGLGNLCEVQKVLQIVDNTVTRQKVDGNPGGPEAPGLHEGAGGPDGGGGQPHQDHHGLHAAEGERGQEPHRVQEELQEGEAQPLGGGDPDGQNHFLFCCQFCKQAFPGPIPLHQHERYQCRKNMEIQAVLQPDSSPPEGSTTETATSPPHPFKDLVSLLRNYFALNSDPSPDQLLQISLAVGLPQDFVREWFSQWRNQNQQGGGLKRKTPTPDLCRSPMMHFTNGDASHRLSKTSRPTGGDALDPLRADTPSPLNLSSTSSKTSYTPNSLASDDPPGDSPLDLSLPKHLVQKLLSKRPRVNGFSEDLVHIKKEVLVSEGGSSPLFGMNPFSGGPVYSSLPPHGAFPPPSFLSAAQVPGLSSYPGLDPLSFLPHMAYSFSSFNDIQQRRKYQRKPGFQVEFPDGDFLLDDVSDRKLKKTESGTYACELCDKTFQKTSSLLRHKYEHTGKRPHQCDICQKAFKHKHHLIEHARLHSGEKPYQCDKCGKRFSHSGSYSQHMNHRYSYCKREAEEREAAGGAPGGRRTPS</sequence>
<feature type="compositionally biased region" description="Low complexity" evidence="12">
    <location>
        <begin position="172"/>
        <end position="196"/>
    </location>
</feature>
<feature type="domain" description="C2H2-type" evidence="14">
    <location>
        <begin position="698"/>
        <end position="725"/>
    </location>
</feature>
<evidence type="ECO:0000256" key="5">
    <source>
        <dbReference type="ARBA" id="ARBA00022771"/>
    </source>
</evidence>
<dbReference type="FunFam" id="3.30.160.60:FF:000013">
    <property type="entry name" value="Putative zinc finger E-box-binding homeobox 2"/>
    <property type="match status" value="2"/>
</dbReference>
<keyword evidence="3" id="KW-0479">Metal-binding</keyword>
<dbReference type="InterPro" id="IPR051574">
    <property type="entry name" value="ZnF_E-box_Homeobox"/>
</dbReference>
<keyword evidence="5 10" id="KW-0863">Zinc-finger</keyword>
<dbReference type="Pfam" id="PF12874">
    <property type="entry name" value="zf-met"/>
    <property type="match status" value="1"/>
</dbReference>
<feature type="DNA-binding region" description="Homeobox" evidence="11">
    <location>
        <begin position="433"/>
        <end position="478"/>
    </location>
</feature>
<evidence type="ECO:0000256" key="8">
    <source>
        <dbReference type="ARBA" id="ARBA00023155"/>
    </source>
</evidence>
<evidence type="ECO:0000256" key="11">
    <source>
        <dbReference type="PROSITE-ProRule" id="PRU00108"/>
    </source>
</evidence>
<dbReference type="SUPFAM" id="SSF57667">
    <property type="entry name" value="beta-beta-alpha zinc fingers"/>
    <property type="match status" value="3"/>
</dbReference>
<dbReference type="FunFam" id="3.30.160.60:FF:000145">
    <property type="entry name" value="Zinc finger protein 574"/>
    <property type="match status" value="1"/>
</dbReference>
<feature type="domain" description="C2H2-type" evidence="14">
    <location>
        <begin position="143"/>
        <end position="178"/>
    </location>
</feature>
<comment type="caution">
    <text evidence="15">The sequence shown here is derived from an EMBL/GenBank/DDBJ whole genome shotgun (WGS) entry which is preliminary data.</text>
</comment>
<proteinExistence type="predicted"/>
<reference evidence="15 16" key="1">
    <citation type="submission" date="2020-03" db="EMBL/GenBank/DDBJ databases">
        <title>Dissostichus mawsoni Genome sequencing and assembly.</title>
        <authorList>
            <person name="Park H."/>
        </authorList>
    </citation>
    <scope>NUCLEOTIDE SEQUENCE [LARGE SCALE GENOMIC DNA]</scope>
    <source>
        <strain evidence="15">DM0001</strain>
        <tissue evidence="15">Muscle</tissue>
    </source>
</reference>
<comment type="function">
    <text evidence="1">Sequence-specific transcription factor which is part of a developmental regulatory system that provides cells with specific positional identities on the anterior-posterior axis.</text>
</comment>
<dbReference type="PROSITE" id="PS50071">
    <property type="entry name" value="HOMEOBOX_2"/>
    <property type="match status" value="1"/>
</dbReference>
<evidence type="ECO:0000256" key="6">
    <source>
        <dbReference type="ARBA" id="ARBA00022833"/>
    </source>
</evidence>
<dbReference type="InterPro" id="IPR009057">
    <property type="entry name" value="Homeodomain-like_sf"/>
</dbReference>
<dbReference type="EMBL" id="JAAKFY010000018">
    <property type="protein sequence ID" value="KAF3843833.1"/>
    <property type="molecule type" value="Genomic_DNA"/>
</dbReference>
<organism evidence="15 16">
    <name type="scientific">Dissostichus mawsoni</name>
    <name type="common">Antarctic cod</name>
    <dbReference type="NCBI Taxonomy" id="36200"/>
    <lineage>
        <taxon>Eukaryota</taxon>
        <taxon>Metazoa</taxon>
        <taxon>Chordata</taxon>
        <taxon>Craniata</taxon>
        <taxon>Vertebrata</taxon>
        <taxon>Euteleostomi</taxon>
        <taxon>Actinopterygii</taxon>
        <taxon>Neopterygii</taxon>
        <taxon>Teleostei</taxon>
        <taxon>Neoteleostei</taxon>
        <taxon>Acanthomorphata</taxon>
        <taxon>Eupercaria</taxon>
        <taxon>Perciformes</taxon>
        <taxon>Notothenioidei</taxon>
        <taxon>Nototheniidae</taxon>
        <taxon>Dissostichus</taxon>
    </lineage>
</organism>
<evidence type="ECO:0000256" key="7">
    <source>
        <dbReference type="ARBA" id="ARBA00023125"/>
    </source>
</evidence>
<feature type="domain" description="C2H2-type" evidence="14">
    <location>
        <begin position="754"/>
        <end position="782"/>
    </location>
</feature>
<dbReference type="PANTHER" id="PTHR24391:SF27">
    <property type="entry name" value="ZINC FINGER PROTEIN 1"/>
    <property type="match status" value="1"/>
</dbReference>
<comment type="subcellular location">
    <subcellularLocation>
        <location evidence="2 11">Nucleus</location>
    </subcellularLocation>
</comment>
<evidence type="ECO:0000256" key="9">
    <source>
        <dbReference type="ARBA" id="ARBA00023242"/>
    </source>
</evidence>
<keyword evidence="16" id="KW-1185">Reference proteome</keyword>
<feature type="compositionally biased region" description="Basic and acidic residues" evidence="12">
    <location>
        <begin position="327"/>
        <end position="349"/>
    </location>
</feature>
<dbReference type="GO" id="GO:0000981">
    <property type="term" value="F:DNA-binding transcription factor activity, RNA polymerase II-specific"/>
    <property type="evidence" value="ECO:0007669"/>
    <property type="project" value="TreeGrafter"/>
</dbReference>
<feature type="region of interest" description="Disordered" evidence="12">
    <location>
        <begin position="171"/>
        <end position="198"/>
    </location>
</feature>
<dbReference type="InterPro" id="IPR036236">
    <property type="entry name" value="Znf_C2H2_sf"/>
</dbReference>
<feature type="region of interest" description="Disordered" evidence="12">
    <location>
        <begin position="34"/>
        <end position="55"/>
    </location>
</feature>
<feature type="region of interest" description="Disordered" evidence="12">
    <location>
        <begin position="474"/>
        <end position="558"/>
    </location>
</feature>
<feature type="compositionally biased region" description="Low complexity" evidence="12">
    <location>
        <begin position="525"/>
        <end position="558"/>
    </location>
</feature>
<dbReference type="SMART" id="SM00355">
    <property type="entry name" value="ZnF_C2H2"/>
    <property type="match status" value="7"/>
</dbReference>
<dbReference type="SUPFAM" id="SSF46689">
    <property type="entry name" value="Homeodomain-like"/>
    <property type="match status" value="1"/>
</dbReference>
<evidence type="ECO:0000256" key="12">
    <source>
        <dbReference type="SAM" id="MobiDB-lite"/>
    </source>
</evidence>
<feature type="compositionally biased region" description="Polar residues" evidence="12">
    <location>
        <begin position="35"/>
        <end position="53"/>
    </location>
</feature>
<keyword evidence="8 11" id="KW-0371">Homeobox</keyword>
<dbReference type="FunFam" id="3.30.160.60:FF:000744">
    <property type="entry name" value="zinc finger E-box-binding homeobox 1"/>
    <property type="match status" value="1"/>
</dbReference>
<accession>A0A7J5Y411</accession>
<dbReference type="GO" id="GO:0005634">
    <property type="term" value="C:nucleus"/>
    <property type="evidence" value="ECO:0007669"/>
    <property type="project" value="UniProtKB-SubCell"/>
</dbReference>
<feature type="compositionally biased region" description="Gly residues" evidence="12">
    <location>
        <begin position="314"/>
        <end position="325"/>
    </location>
</feature>
<feature type="domain" description="Homeobox" evidence="13">
    <location>
        <begin position="431"/>
        <end position="477"/>
    </location>
</feature>
<keyword evidence="9 11" id="KW-0539">Nucleus</keyword>
<feature type="region of interest" description="Disordered" evidence="12">
    <location>
        <begin position="406"/>
        <end position="426"/>
    </location>
</feature>
<dbReference type="InterPro" id="IPR013087">
    <property type="entry name" value="Znf_C2H2_type"/>
</dbReference>
<evidence type="ECO:0000256" key="4">
    <source>
        <dbReference type="ARBA" id="ARBA00022737"/>
    </source>
</evidence>
<evidence type="ECO:0000256" key="3">
    <source>
        <dbReference type="ARBA" id="ARBA00022723"/>
    </source>
</evidence>
<feature type="domain" description="C2H2-type" evidence="14">
    <location>
        <begin position="13"/>
        <end position="40"/>
    </location>
</feature>
<dbReference type="Proteomes" id="UP000518266">
    <property type="component" value="Unassembled WGS sequence"/>
</dbReference>
<evidence type="ECO:0000313" key="15">
    <source>
        <dbReference type="EMBL" id="KAF3843833.1"/>
    </source>
</evidence>
<evidence type="ECO:0000256" key="2">
    <source>
        <dbReference type="ARBA" id="ARBA00004123"/>
    </source>
</evidence>
<feature type="domain" description="C2H2-type" evidence="14">
    <location>
        <begin position="726"/>
        <end position="753"/>
    </location>
</feature>
<dbReference type="GO" id="GO:0000122">
    <property type="term" value="P:negative regulation of transcription by RNA polymerase II"/>
    <property type="evidence" value="ECO:0007669"/>
    <property type="project" value="UniProtKB-ARBA"/>
</dbReference>
<evidence type="ECO:0000256" key="10">
    <source>
        <dbReference type="PROSITE-ProRule" id="PRU00042"/>
    </source>
</evidence>
<dbReference type="AlphaFoldDB" id="A0A7J5Y411"/>
<evidence type="ECO:0000259" key="13">
    <source>
        <dbReference type="PROSITE" id="PS50071"/>
    </source>
</evidence>
<keyword evidence="7 11" id="KW-0238">DNA-binding</keyword>
<dbReference type="PANTHER" id="PTHR24391">
    <property type="entry name" value="HISTONE H4 TRANSCRIPTION FACTOR-RELATED"/>
    <property type="match status" value="1"/>
</dbReference>
<evidence type="ECO:0000313" key="16">
    <source>
        <dbReference type="Proteomes" id="UP000518266"/>
    </source>
</evidence>
<dbReference type="PROSITE" id="PS00028">
    <property type="entry name" value="ZINC_FINGER_C2H2_1"/>
    <property type="match status" value="4"/>
</dbReference>
<dbReference type="GO" id="GO:0008270">
    <property type="term" value="F:zinc ion binding"/>
    <property type="evidence" value="ECO:0007669"/>
    <property type="project" value="UniProtKB-KW"/>
</dbReference>
<name>A0A7J5Y411_DISMA</name>
<dbReference type="Pfam" id="PF00096">
    <property type="entry name" value="zf-C2H2"/>
    <property type="match status" value="3"/>
</dbReference>
<keyword evidence="6" id="KW-0862">Zinc</keyword>
<dbReference type="PROSITE" id="PS50157">
    <property type="entry name" value="ZINC_FINGER_C2H2_2"/>
    <property type="match status" value="6"/>
</dbReference>
<dbReference type="CDD" id="cd00086">
    <property type="entry name" value="homeodomain"/>
    <property type="match status" value="1"/>
</dbReference>
<dbReference type="InterPro" id="IPR001356">
    <property type="entry name" value="HD"/>
</dbReference>
<dbReference type="FunFam" id="3.30.160.60:FF:000082">
    <property type="entry name" value="Putative zinc finger E-box-binding homeobox 2"/>
    <property type="match status" value="1"/>
</dbReference>
<dbReference type="Gene3D" id="1.10.10.60">
    <property type="entry name" value="Homeodomain-like"/>
    <property type="match status" value="1"/>
</dbReference>
<evidence type="ECO:0000259" key="14">
    <source>
        <dbReference type="PROSITE" id="PS50157"/>
    </source>
</evidence>
<dbReference type="GO" id="GO:0000978">
    <property type="term" value="F:RNA polymerase II cis-regulatory region sequence-specific DNA binding"/>
    <property type="evidence" value="ECO:0007669"/>
    <property type="project" value="TreeGrafter"/>
</dbReference>
<dbReference type="OrthoDB" id="7491548at2759"/>
<evidence type="ECO:0000256" key="1">
    <source>
        <dbReference type="ARBA" id="ARBA00003263"/>
    </source>
</evidence>
<gene>
    <name evidence="15" type="ORF">F7725_002682</name>
</gene>
<dbReference type="Gene3D" id="3.30.160.60">
    <property type="entry name" value="Classic Zinc Finger"/>
    <property type="match status" value="5"/>
</dbReference>
<feature type="region of interest" description="Disordered" evidence="12">
    <location>
        <begin position="297"/>
        <end position="364"/>
    </location>
</feature>
<protein>
    <recommendedName>
        <fullName evidence="17">Zinc finger E-box binding homeobox 2a</fullName>
    </recommendedName>
</protein>
<keyword evidence="4" id="KW-0677">Repeat</keyword>
<evidence type="ECO:0008006" key="17">
    <source>
        <dbReference type="Google" id="ProtNLM"/>
    </source>
</evidence>
<feature type="compositionally biased region" description="Polar residues" evidence="12">
    <location>
        <begin position="412"/>
        <end position="422"/>
    </location>
</feature>